<evidence type="ECO:0000313" key="17">
    <source>
        <dbReference type="Proteomes" id="UP000230069"/>
    </source>
</evidence>
<keyword evidence="17" id="KW-1185">Reference proteome</keyword>
<dbReference type="EMBL" id="KZ305095">
    <property type="protein sequence ID" value="PIA27385.1"/>
    <property type="molecule type" value="Genomic_DNA"/>
</dbReference>
<evidence type="ECO:0000256" key="3">
    <source>
        <dbReference type="ARBA" id="ARBA00010217"/>
    </source>
</evidence>
<dbReference type="SMART" id="SM00220">
    <property type="entry name" value="S_TKc"/>
    <property type="match status" value="1"/>
</dbReference>
<dbReference type="AlphaFoldDB" id="A0A2G5C805"/>
<keyword evidence="5" id="KW-0808">Transferase</keyword>
<evidence type="ECO:0000256" key="7">
    <source>
        <dbReference type="ARBA" id="ARBA00022729"/>
    </source>
</evidence>
<evidence type="ECO:0000256" key="5">
    <source>
        <dbReference type="ARBA" id="ARBA00022527"/>
    </source>
</evidence>
<dbReference type="SUPFAM" id="SSF56112">
    <property type="entry name" value="Protein kinase-like (PK-like)"/>
    <property type="match status" value="2"/>
</dbReference>
<keyword evidence="9" id="KW-0067">ATP-binding</keyword>
<evidence type="ECO:0000256" key="12">
    <source>
        <dbReference type="ARBA" id="ARBA00023170"/>
    </source>
</evidence>
<keyword evidence="10" id="KW-1133">Transmembrane helix</keyword>
<dbReference type="GO" id="GO:0002229">
    <property type="term" value="P:defense response to oomycetes"/>
    <property type="evidence" value="ECO:0007669"/>
    <property type="project" value="UniProtKB-ARBA"/>
</dbReference>
<dbReference type="Gene3D" id="3.30.200.20">
    <property type="entry name" value="Phosphorylase Kinase, domain 1"/>
    <property type="match status" value="1"/>
</dbReference>
<protein>
    <recommendedName>
        <fullName evidence="15">Protein kinase domain-containing protein</fullName>
    </recommendedName>
</protein>
<dbReference type="GO" id="GO:0004674">
    <property type="term" value="F:protein serine/threonine kinase activity"/>
    <property type="evidence" value="ECO:0007669"/>
    <property type="project" value="UniProtKB-KW"/>
</dbReference>
<dbReference type="Gene3D" id="1.10.510.10">
    <property type="entry name" value="Transferase(Phosphotransferase) domain 1"/>
    <property type="match status" value="2"/>
</dbReference>
<keyword evidence="7" id="KW-0732">Signal</keyword>
<feature type="domain" description="Protein kinase" evidence="15">
    <location>
        <begin position="310"/>
        <end position="576"/>
    </location>
</feature>
<organism evidence="16 17">
    <name type="scientific">Aquilegia coerulea</name>
    <name type="common">Rocky mountain columbine</name>
    <dbReference type="NCBI Taxonomy" id="218851"/>
    <lineage>
        <taxon>Eukaryota</taxon>
        <taxon>Viridiplantae</taxon>
        <taxon>Streptophyta</taxon>
        <taxon>Embryophyta</taxon>
        <taxon>Tracheophyta</taxon>
        <taxon>Spermatophyta</taxon>
        <taxon>Magnoliopsida</taxon>
        <taxon>Ranunculales</taxon>
        <taxon>Ranunculaceae</taxon>
        <taxon>Thalictroideae</taxon>
        <taxon>Aquilegia</taxon>
    </lineage>
</organism>
<keyword evidence="5" id="KW-0723">Serine/threonine-protein kinase</keyword>
<dbReference type="InterPro" id="IPR045874">
    <property type="entry name" value="LRK10/LRL21-25-like"/>
</dbReference>
<keyword evidence="5" id="KW-0418">Kinase</keyword>
<evidence type="ECO:0000256" key="6">
    <source>
        <dbReference type="ARBA" id="ARBA00022692"/>
    </source>
</evidence>
<evidence type="ECO:0000256" key="13">
    <source>
        <dbReference type="ARBA" id="ARBA00023180"/>
    </source>
</evidence>
<reference evidence="16 17" key="1">
    <citation type="submission" date="2017-09" db="EMBL/GenBank/DDBJ databases">
        <title>WGS assembly of Aquilegia coerulea Goldsmith.</title>
        <authorList>
            <person name="Hodges S."/>
            <person name="Kramer E."/>
            <person name="Nordborg M."/>
            <person name="Tomkins J."/>
            <person name="Borevitz J."/>
            <person name="Derieg N."/>
            <person name="Yan J."/>
            <person name="Mihaltcheva S."/>
            <person name="Hayes R.D."/>
            <person name="Rokhsar D."/>
        </authorList>
    </citation>
    <scope>NUCLEOTIDE SEQUENCE [LARGE SCALE GENOMIC DNA]</scope>
    <source>
        <strain evidence="17">cv. Goldsmith</strain>
    </source>
</reference>
<dbReference type="InterPro" id="IPR011009">
    <property type="entry name" value="Kinase-like_dom_sf"/>
</dbReference>
<evidence type="ECO:0000259" key="15">
    <source>
        <dbReference type="PROSITE" id="PS50011"/>
    </source>
</evidence>
<evidence type="ECO:0000256" key="4">
    <source>
        <dbReference type="ARBA" id="ARBA00022475"/>
    </source>
</evidence>
<dbReference type="Proteomes" id="UP000230069">
    <property type="component" value="Unassembled WGS sequence"/>
</dbReference>
<dbReference type="PANTHER" id="PTHR27009">
    <property type="entry name" value="RUST RESISTANCE KINASE LR10-RELATED"/>
    <property type="match status" value="1"/>
</dbReference>
<keyword evidence="4" id="KW-1003">Cell membrane</keyword>
<keyword evidence="6" id="KW-0812">Transmembrane</keyword>
<evidence type="ECO:0000256" key="8">
    <source>
        <dbReference type="ARBA" id="ARBA00022741"/>
    </source>
</evidence>
<comment type="similarity">
    <text evidence="3">In the C-terminal section; belongs to the protein kinase superfamily. Ser/Thr protein kinase family.</text>
</comment>
<evidence type="ECO:0000256" key="10">
    <source>
        <dbReference type="ARBA" id="ARBA00022989"/>
    </source>
</evidence>
<keyword evidence="8" id="KW-0547">Nucleotide-binding</keyword>
<sequence>MERSTEPEMKALVYEYMEHGSLDKVLYESGSKIEWAKLYDIAIQVAKGLFYLHDGLDKCIIHHDIKPSNVLLDKNHIPKITDFGMAKLVERDVSLGPSSKTRGTDGFIAPEIWMPGSKVSCKCDVFSFGMMLFEVLGRRKNGYYENWFPGNVWKSFNNGQLDYVIQDCGITSKDKENAKLLSVVAFWCTQFEAKDRPFMNEVVLMLQGRMDVGNPPPPFPARSSSSNPQSVLKVIPKIYSLANESLDISSKTVDAEHDESINSSKEEQKKEERVQDYDYTSSKSVEMLQTKLQRSNPEKFTESDLRQFTSNFKYKIGSNEFGNFFKGCFADGVEIAVKVLIERDGVKQLLMAEMNTVGLTYHRNIVKLYGYCSTRSMRALVYEHMSNGSLNQVLYENHDRGIERKKLYDIAIETAKGLSYLHSYAGGQIIHNSIMPSSVFLDSNLSPKITNFELAKLMEKGATYYTLDRVRGIPGSAAPEMLMPAPKITYKCDVYNYGIMLLDILTMSRTSKSRMLLCDTFNNEGLDTAIDLCGIPNEGRKIAKIMCMVAFWCVQDNPEIRPSMDQVVMMLERKVLDDIPPYPSMHYDDSNSNEEKEEGDTSVLFGLSIAMKKKKEAHLLRQVLRVPI</sequence>
<feature type="compositionally biased region" description="Basic and acidic residues" evidence="14">
    <location>
        <begin position="253"/>
        <end position="276"/>
    </location>
</feature>
<evidence type="ECO:0000256" key="14">
    <source>
        <dbReference type="SAM" id="MobiDB-lite"/>
    </source>
</evidence>
<keyword evidence="12" id="KW-0675">Receptor</keyword>
<comment type="subcellular location">
    <subcellularLocation>
        <location evidence="1">Cell membrane</location>
        <topology evidence="1">Single-pass type I membrane protein</topology>
    </subcellularLocation>
</comment>
<keyword evidence="11" id="KW-0472">Membrane</keyword>
<comment type="similarity">
    <text evidence="2">In the N-terminal section; belongs to the leguminous lectin family.</text>
</comment>
<dbReference type="GO" id="GO:0005524">
    <property type="term" value="F:ATP binding"/>
    <property type="evidence" value="ECO:0007669"/>
    <property type="project" value="UniProtKB-KW"/>
</dbReference>
<dbReference type="OrthoDB" id="5857966at2759"/>
<proteinExistence type="inferred from homology"/>
<name>A0A2G5C805_AQUCA</name>
<dbReference type="PROSITE" id="PS00108">
    <property type="entry name" value="PROTEIN_KINASE_ST"/>
    <property type="match status" value="1"/>
</dbReference>
<accession>A0A2G5C805</accession>
<dbReference type="GO" id="GO:0005886">
    <property type="term" value="C:plasma membrane"/>
    <property type="evidence" value="ECO:0007669"/>
    <property type="project" value="UniProtKB-SubCell"/>
</dbReference>
<dbReference type="FunFam" id="1.10.510.10:FF:000240">
    <property type="entry name" value="Lectin-domain containing receptor kinase A4.3"/>
    <property type="match status" value="1"/>
</dbReference>
<dbReference type="Pfam" id="PF07714">
    <property type="entry name" value="PK_Tyr_Ser-Thr"/>
    <property type="match status" value="2"/>
</dbReference>
<feature type="region of interest" description="Disordered" evidence="14">
    <location>
        <begin position="251"/>
        <end position="277"/>
    </location>
</feature>
<evidence type="ECO:0000256" key="9">
    <source>
        <dbReference type="ARBA" id="ARBA00022840"/>
    </source>
</evidence>
<dbReference type="InParanoid" id="A0A2G5C805"/>
<dbReference type="PROSITE" id="PS50011">
    <property type="entry name" value="PROTEIN_KINASE_DOM"/>
    <property type="match status" value="2"/>
</dbReference>
<gene>
    <name evidence="16" type="ORF">AQUCO_07800018v1</name>
</gene>
<dbReference type="InterPro" id="IPR008271">
    <property type="entry name" value="Ser/Thr_kinase_AS"/>
</dbReference>
<keyword evidence="13" id="KW-0325">Glycoprotein</keyword>
<feature type="domain" description="Protein kinase" evidence="15">
    <location>
        <begin position="1"/>
        <end position="210"/>
    </location>
</feature>
<evidence type="ECO:0000256" key="11">
    <source>
        <dbReference type="ARBA" id="ARBA00023136"/>
    </source>
</evidence>
<evidence type="ECO:0000313" key="16">
    <source>
        <dbReference type="EMBL" id="PIA27385.1"/>
    </source>
</evidence>
<dbReference type="InterPro" id="IPR000719">
    <property type="entry name" value="Prot_kinase_dom"/>
</dbReference>
<evidence type="ECO:0000256" key="2">
    <source>
        <dbReference type="ARBA" id="ARBA00008536"/>
    </source>
</evidence>
<dbReference type="InterPro" id="IPR001245">
    <property type="entry name" value="Ser-Thr/Tyr_kinase_cat_dom"/>
</dbReference>
<dbReference type="STRING" id="218851.A0A2G5C805"/>
<evidence type="ECO:0000256" key="1">
    <source>
        <dbReference type="ARBA" id="ARBA00004251"/>
    </source>
</evidence>